<feature type="domain" description="UvrD-like helicase ATP-binding" evidence="9">
    <location>
        <begin position="206"/>
        <end position="257"/>
    </location>
</feature>
<dbReference type="Proteomes" id="UP000540989">
    <property type="component" value="Unassembled WGS sequence"/>
</dbReference>
<dbReference type="GO" id="GO:0000725">
    <property type="term" value="P:recombinational repair"/>
    <property type="evidence" value="ECO:0007669"/>
    <property type="project" value="TreeGrafter"/>
</dbReference>
<evidence type="ECO:0000256" key="3">
    <source>
        <dbReference type="ARBA" id="ARBA00022806"/>
    </source>
</evidence>
<dbReference type="Gene3D" id="3.40.50.300">
    <property type="entry name" value="P-loop containing nucleotide triphosphate hydrolases"/>
    <property type="match status" value="2"/>
</dbReference>
<keyword evidence="2" id="KW-0378">Hydrolase</keyword>
<organism evidence="11 12">
    <name type="scientific">Granulicella aggregans</name>
    <dbReference type="NCBI Taxonomy" id="474949"/>
    <lineage>
        <taxon>Bacteria</taxon>
        <taxon>Pseudomonadati</taxon>
        <taxon>Acidobacteriota</taxon>
        <taxon>Terriglobia</taxon>
        <taxon>Terriglobales</taxon>
        <taxon>Acidobacteriaceae</taxon>
        <taxon>Granulicella</taxon>
    </lineage>
</organism>
<evidence type="ECO:0000259" key="10">
    <source>
        <dbReference type="Pfam" id="PF13361"/>
    </source>
</evidence>
<sequence length="504" mass="55690">MLQSDTPSFQPVAEQRLAVELFLAGGNLRIDAYAGAGKTTTLKMLAGSKPSSALYLAFNRSIASEARGRFPAHVKCATTHSIAFRAVRRSLGYPEWKLTESLTPNLILQAFRLPGEITFHSGVVLEQKSYAAVLRDGLKLFLQSRDAAPSTLHVPRYGSFERLGSEQFESFAKQVAEHLGYLWSSMLDRSKGLPLGHDGYLKLWALSNPRAQADYIMVDEAQDLNPVLLEVLNRSECQIVYVGDANQQIYEWRGAVNAMDQVQTRHRCLLSQSFRFGPEIAAAATIVLRTLGSREPLRGSTSVPSHIGRVKPDAILARSNAAVMSNVLRCLARNLRCAVVGGTKDLERVLTDVQRVKQNQPGQSPELVGFQGWKDVMSFSNRPEGEGLRPLVNLVQEHDETRILGALSKCESTESTAQVICSTAHRSKGREWDYVYLDPDFEAGFLRAKRLGSAEVAKATASEARLLYVAMTRAKLGVQLPREVAKRFGIRNTTTETLGRPLHP</sequence>
<dbReference type="Pfam" id="PF13361">
    <property type="entry name" value="UvrD_C"/>
    <property type="match status" value="1"/>
</dbReference>
<proteinExistence type="predicted"/>
<evidence type="ECO:0000256" key="6">
    <source>
        <dbReference type="ARBA" id="ARBA00034617"/>
    </source>
</evidence>
<dbReference type="PANTHER" id="PTHR11070:SF30">
    <property type="entry name" value="F-BOX DNA HELICASE 1"/>
    <property type="match status" value="1"/>
</dbReference>
<dbReference type="EC" id="5.6.2.4" evidence="7"/>
<keyword evidence="5" id="KW-0413">Isomerase</keyword>
<dbReference type="InterPro" id="IPR000212">
    <property type="entry name" value="DNA_helicase_UvrD/REP"/>
</dbReference>
<dbReference type="RefSeq" id="WP_184222566.1">
    <property type="nucleotide sequence ID" value="NZ_JACHIP010000012.1"/>
</dbReference>
<evidence type="ECO:0000256" key="5">
    <source>
        <dbReference type="ARBA" id="ARBA00023235"/>
    </source>
</evidence>
<evidence type="ECO:0000256" key="1">
    <source>
        <dbReference type="ARBA" id="ARBA00022741"/>
    </source>
</evidence>
<keyword evidence="4" id="KW-0067">ATP-binding</keyword>
<dbReference type="GO" id="GO:0003677">
    <property type="term" value="F:DNA binding"/>
    <property type="evidence" value="ECO:0007669"/>
    <property type="project" value="InterPro"/>
</dbReference>
<dbReference type="GO" id="GO:0016787">
    <property type="term" value="F:hydrolase activity"/>
    <property type="evidence" value="ECO:0007669"/>
    <property type="project" value="UniProtKB-KW"/>
</dbReference>
<evidence type="ECO:0000259" key="9">
    <source>
        <dbReference type="Pfam" id="PF00580"/>
    </source>
</evidence>
<dbReference type="PANTHER" id="PTHR11070">
    <property type="entry name" value="UVRD / RECB / PCRA DNA HELICASE FAMILY MEMBER"/>
    <property type="match status" value="1"/>
</dbReference>
<dbReference type="InterPro" id="IPR014016">
    <property type="entry name" value="UvrD-like_ATP-bd"/>
</dbReference>
<comment type="caution">
    <text evidence="11">The sequence shown here is derived from an EMBL/GenBank/DDBJ whole genome shotgun (WGS) entry which is preliminary data.</text>
</comment>
<accession>A0A7W7ZI97</accession>
<dbReference type="Pfam" id="PF00580">
    <property type="entry name" value="UvrD-helicase"/>
    <property type="match status" value="1"/>
</dbReference>
<evidence type="ECO:0000256" key="4">
    <source>
        <dbReference type="ARBA" id="ARBA00022840"/>
    </source>
</evidence>
<feature type="domain" description="UvrD-like helicase C-terminal" evidence="10">
    <location>
        <begin position="406"/>
        <end position="475"/>
    </location>
</feature>
<dbReference type="SUPFAM" id="SSF52540">
    <property type="entry name" value="P-loop containing nucleoside triphosphate hydrolases"/>
    <property type="match status" value="1"/>
</dbReference>
<keyword evidence="12" id="KW-1185">Reference proteome</keyword>
<dbReference type="AlphaFoldDB" id="A0A7W7ZI97"/>
<evidence type="ECO:0000256" key="8">
    <source>
        <dbReference type="ARBA" id="ARBA00048988"/>
    </source>
</evidence>
<evidence type="ECO:0000256" key="7">
    <source>
        <dbReference type="ARBA" id="ARBA00034808"/>
    </source>
</evidence>
<comment type="catalytic activity">
    <reaction evidence="6">
        <text>Couples ATP hydrolysis with the unwinding of duplex DNA by translocating in the 3'-5' direction.</text>
        <dbReference type="EC" id="5.6.2.4"/>
    </reaction>
</comment>
<comment type="catalytic activity">
    <reaction evidence="8">
        <text>ATP + H2O = ADP + phosphate + H(+)</text>
        <dbReference type="Rhea" id="RHEA:13065"/>
        <dbReference type="ChEBI" id="CHEBI:15377"/>
        <dbReference type="ChEBI" id="CHEBI:15378"/>
        <dbReference type="ChEBI" id="CHEBI:30616"/>
        <dbReference type="ChEBI" id="CHEBI:43474"/>
        <dbReference type="ChEBI" id="CHEBI:456216"/>
        <dbReference type="EC" id="5.6.2.4"/>
    </reaction>
</comment>
<dbReference type="GO" id="GO:0043138">
    <property type="term" value="F:3'-5' DNA helicase activity"/>
    <property type="evidence" value="ECO:0007669"/>
    <property type="project" value="UniProtKB-EC"/>
</dbReference>
<dbReference type="InterPro" id="IPR014017">
    <property type="entry name" value="DNA_helicase_UvrD-like_C"/>
</dbReference>
<keyword evidence="3 11" id="KW-0347">Helicase</keyword>
<gene>
    <name evidence="11" type="ORF">HDF16_005078</name>
</gene>
<reference evidence="11 12" key="1">
    <citation type="submission" date="2020-08" db="EMBL/GenBank/DDBJ databases">
        <title>Genomic Encyclopedia of Type Strains, Phase IV (KMG-V): Genome sequencing to study the core and pangenomes of soil and plant-associated prokaryotes.</title>
        <authorList>
            <person name="Whitman W."/>
        </authorList>
    </citation>
    <scope>NUCLEOTIDE SEQUENCE [LARGE SCALE GENOMIC DNA]</scope>
    <source>
        <strain evidence="11 12">M8UP14</strain>
    </source>
</reference>
<dbReference type="InterPro" id="IPR027417">
    <property type="entry name" value="P-loop_NTPase"/>
</dbReference>
<dbReference type="EMBL" id="JACHIP010000012">
    <property type="protein sequence ID" value="MBB5060342.1"/>
    <property type="molecule type" value="Genomic_DNA"/>
</dbReference>
<keyword evidence="1" id="KW-0547">Nucleotide-binding</keyword>
<dbReference type="GO" id="GO:0005524">
    <property type="term" value="F:ATP binding"/>
    <property type="evidence" value="ECO:0007669"/>
    <property type="project" value="UniProtKB-KW"/>
</dbReference>
<protein>
    <recommendedName>
        <fullName evidence="7">DNA 3'-5' helicase</fullName>
        <ecNumber evidence="7">5.6.2.4</ecNumber>
    </recommendedName>
</protein>
<evidence type="ECO:0000313" key="11">
    <source>
        <dbReference type="EMBL" id="MBB5060342.1"/>
    </source>
</evidence>
<evidence type="ECO:0000256" key="2">
    <source>
        <dbReference type="ARBA" id="ARBA00022801"/>
    </source>
</evidence>
<evidence type="ECO:0000313" key="12">
    <source>
        <dbReference type="Proteomes" id="UP000540989"/>
    </source>
</evidence>
<name>A0A7W7ZI97_9BACT</name>